<reference evidence="1" key="1">
    <citation type="submission" date="2022-06" db="EMBL/GenBank/DDBJ databases">
        <authorList>
            <person name="Berger JAMES D."/>
            <person name="Berger JAMES D."/>
        </authorList>
    </citation>
    <scope>NUCLEOTIDE SEQUENCE [LARGE SCALE GENOMIC DNA]</scope>
</reference>
<protein>
    <submittedName>
        <fullName evidence="2">Uncharacterized protein</fullName>
    </submittedName>
</protein>
<evidence type="ECO:0000313" key="1">
    <source>
        <dbReference type="Proteomes" id="UP000050795"/>
    </source>
</evidence>
<keyword evidence="1" id="KW-1185">Reference proteome</keyword>
<dbReference type="WBParaSite" id="TREG1_52350.1">
    <property type="protein sequence ID" value="TREG1_52350.1"/>
    <property type="gene ID" value="TREG1_52350"/>
</dbReference>
<proteinExistence type="predicted"/>
<name>A0AA85JUU0_TRIRE</name>
<organism evidence="1 2">
    <name type="scientific">Trichobilharzia regenti</name>
    <name type="common">Nasal bird schistosome</name>
    <dbReference type="NCBI Taxonomy" id="157069"/>
    <lineage>
        <taxon>Eukaryota</taxon>
        <taxon>Metazoa</taxon>
        <taxon>Spiralia</taxon>
        <taxon>Lophotrochozoa</taxon>
        <taxon>Platyhelminthes</taxon>
        <taxon>Trematoda</taxon>
        <taxon>Digenea</taxon>
        <taxon>Strigeidida</taxon>
        <taxon>Schistosomatoidea</taxon>
        <taxon>Schistosomatidae</taxon>
        <taxon>Trichobilharzia</taxon>
    </lineage>
</organism>
<evidence type="ECO:0000313" key="2">
    <source>
        <dbReference type="WBParaSite" id="TREG1_52350.1"/>
    </source>
</evidence>
<reference evidence="2" key="2">
    <citation type="submission" date="2023-11" db="UniProtKB">
        <authorList>
            <consortium name="WormBaseParasite"/>
        </authorList>
    </citation>
    <scope>IDENTIFICATION</scope>
</reference>
<dbReference type="Proteomes" id="UP000050795">
    <property type="component" value="Unassembled WGS sequence"/>
</dbReference>
<accession>A0AA85JUU0</accession>
<dbReference type="AlphaFoldDB" id="A0AA85JUU0"/>
<sequence>MKIPWPTAFEVGDLRSFLRDFEAVAELIGVKEQAAKAVVLGTLLRGRAKAVYDSVDKSNGTASWKKLVERLVSEFDRGDTAQKGEKEKVSDGIILVLSLV</sequence>